<feature type="region of interest" description="Disordered" evidence="6">
    <location>
        <begin position="1"/>
        <end position="34"/>
    </location>
</feature>
<evidence type="ECO:0000256" key="5">
    <source>
        <dbReference type="ARBA" id="ARBA00023235"/>
    </source>
</evidence>
<evidence type="ECO:0000313" key="7">
    <source>
        <dbReference type="EMBL" id="QFI38639.1"/>
    </source>
</evidence>
<evidence type="ECO:0000256" key="6">
    <source>
        <dbReference type="SAM" id="MobiDB-lite"/>
    </source>
</evidence>
<gene>
    <name evidence="7" type="ORF">FR932_12650</name>
</gene>
<dbReference type="Gene3D" id="3.90.226.10">
    <property type="entry name" value="2-enoyl-CoA Hydratase, Chain A, domain 1"/>
    <property type="match status" value="1"/>
</dbReference>
<comment type="similarity">
    <text evidence="2">Belongs to the enoyl-CoA hydratase/isomerase family.</text>
</comment>
<dbReference type="InterPro" id="IPR001753">
    <property type="entry name" value="Enoyl-CoA_hydra/iso"/>
</dbReference>
<evidence type="ECO:0000256" key="4">
    <source>
        <dbReference type="ARBA" id="ARBA00023098"/>
    </source>
</evidence>
<dbReference type="PANTHER" id="PTHR43149:SF1">
    <property type="entry name" value="DELTA(3,5)-DELTA(2,4)-DIENOYL-COA ISOMERASE, MITOCHONDRIAL"/>
    <property type="match status" value="1"/>
</dbReference>
<organism evidence="7 8">
    <name type="scientific">Moritella marina ATCC 15381</name>
    <dbReference type="NCBI Taxonomy" id="1202962"/>
    <lineage>
        <taxon>Bacteria</taxon>
        <taxon>Pseudomonadati</taxon>
        <taxon>Pseudomonadota</taxon>
        <taxon>Gammaproteobacteria</taxon>
        <taxon>Alteromonadales</taxon>
        <taxon>Moritellaceae</taxon>
        <taxon>Moritella</taxon>
    </lineage>
</organism>
<dbReference type="CDD" id="cd06558">
    <property type="entry name" value="crotonase-like"/>
    <property type="match status" value="1"/>
</dbReference>
<evidence type="ECO:0000313" key="8">
    <source>
        <dbReference type="Proteomes" id="UP000327424"/>
    </source>
</evidence>
<dbReference type="GO" id="GO:0006635">
    <property type="term" value="P:fatty acid beta-oxidation"/>
    <property type="evidence" value="ECO:0007669"/>
    <property type="project" value="UniProtKB-UniPathway"/>
</dbReference>
<dbReference type="OrthoDB" id="4608673at2"/>
<dbReference type="EMBL" id="CP044399">
    <property type="protein sequence ID" value="QFI38639.1"/>
    <property type="molecule type" value="Genomic_DNA"/>
</dbReference>
<evidence type="ECO:0000256" key="2">
    <source>
        <dbReference type="ARBA" id="ARBA00005254"/>
    </source>
</evidence>
<feature type="compositionally biased region" description="Polar residues" evidence="6">
    <location>
        <begin position="1"/>
        <end position="33"/>
    </location>
</feature>
<protein>
    <submittedName>
        <fullName evidence="7">Crotonase/enoyl-CoA hydratase family protein</fullName>
    </submittedName>
</protein>
<proteinExistence type="inferred from homology"/>
<dbReference type="NCBIfam" id="NF005699">
    <property type="entry name" value="PRK07509.1"/>
    <property type="match status" value="1"/>
</dbReference>
<dbReference type="InterPro" id="IPR014748">
    <property type="entry name" value="Enoyl-CoA_hydra_C"/>
</dbReference>
<keyword evidence="4" id="KW-0443">Lipid metabolism</keyword>
<dbReference type="AlphaFoldDB" id="A0A5J6WKK5"/>
<sequence length="298" mass="32704">MPKNQTTKNQSTAKQSTAKQSTAKQSTAKQPTVKQPRVTVKIIDEVAIVTLNRGAKYNALDMDMFHALDNTATELADNKAIRAVIVRGDGKVFCAGLDVKSIIKNPLNPGKLLKREEGELANLAQKVGYLWRQIPVPVIAVTHGVCFGGGLQIALGADFRYSTADCEFSVMEIKWGLIPDMSGMVTMRELTRIDIAKELTMTGRKFSGSEAEKYGLVTHVCDDPMAAAMTFVDSIKTRSPDAIVAAKSLLNETWVASEQAALVIETQTQKKVMGKWNQIAAVTRNFIKKSLPYRKRSI</sequence>
<dbReference type="PANTHER" id="PTHR43149">
    <property type="entry name" value="ENOYL-COA HYDRATASE"/>
    <property type="match status" value="1"/>
</dbReference>
<comment type="pathway">
    <text evidence="1">Lipid metabolism; fatty acid beta-oxidation.</text>
</comment>
<evidence type="ECO:0000256" key="3">
    <source>
        <dbReference type="ARBA" id="ARBA00022832"/>
    </source>
</evidence>
<dbReference type="SUPFAM" id="SSF52096">
    <property type="entry name" value="ClpP/crotonase"/>
    <property type="match status" value="1"/>
</dbReference>
<dbReference type="Gene3D" id="1.10.12.10">
    <property type="entry name" value="Lyase 2-enoyl-coa Hydratase, Chain A, domain 2"/>
    <property type="match status" value="1"/>
</dbReference>
<keyword evidence="3" id="KW-0276">Fatty acid metabolism</keyword>
<name>A0A5J6WKK5_MORMI</name>
<dbReference type="UniPathway" id="UPA00659"/>
<evidence type="ECO:0000256" key="1">
    <source>
        <dbReference type="ARBA" id="ARBA00005005"/>
    </source>
</evidence>
<keyword evidence="8" id="KW-1185">Reference proteome</keyword>
<dbReference type="Pfam" id="PF00378">
    <property type="entry name" value="ECH_1"/>
    <property type="match status" value="1"/>
</dbReference>
<reference evidence="7 8" key="1">
    <citation type="submission" date="2019-09" db="EMBL/GenBank/DDBJ databases">
        <title>Hybrid Assembly of the complete Genome of the Deep-Sea Bacterium Moritella marina from long Nanopore and Illumina reads.</title>
        <authorList>
            <person name="Magin S."/>
            <person name="Georgoulis A."/>
            <person name="Papadimitriou K."/>
            <person name="Iliakis G."/>
            <person name="Vorgias C.E."/>
        </authorList>
    </citation>
    <scope>NUCLEOTIDE SEQUENCE [LARGE SCALE GENOMIC DNA]</scope>
    <source>
        <strain evidence="7 8">MP-1</strain>
    </source>
</reference>
<keyword evidence="5" id="KW-0413">Isomerase</keyword>
<dbReference type="KEGG" id="mmaa:FR932_12650"/>
<dbReference type="InterPro" id="IPR045002">
    <property type="entry name" value="Ech1-like"/>
</dbReference>
<dbReference type="Proteomes" id="UP000327424">
    <property type="component" value="Chromosome"/>
</dbReference>
<dbReference type="GO" id="GO:0016853">
    <property type="term" value="F:isomerase activity"/>
    <property type="evidence" value="ECO:0007669"/>
    <property type="project" value="UniProtKB-KW"/>
</dbReference>
<accession>A0A5J6WKK5</accession>
<dbReference type="InterPro" id="IPR029045">
    <property type="entry name" value="ClpP/crotonase-like_dom_sf"/>
</dbReference>